<name>A0ABM7YA54_9PROT</name>
<sequence length="84" mass="8680">MPQHGDVLVRPKTGTTLFAGGAAEALIRTATGLQPLTAKISVDTARLYVQVRVSSGDLAGLPHPTGNLEVEDPVTGWQGSVSIS</sequence>
<evidence type="ECO:0000313" key="2">
    <source>
        <dbReference type="Proteomes" id="UP000831327"/>
    </source>
</evidence>
<accession>A0ABM7YA54</accession>
<gene>
    <name evidence="1" type="ORF">Rmf_48860</name>
</gene>
<dbReference type="Proteomes" id="UP000831327">
    <property type="component" value="Chromosome"/>
</dbReference>
<dbReference type="EMBL" id="AP025637">
    <property type="protein sequence ID" value="BDG74957.1"/>
    <property type="molecule type" value="Genomic_DNA"/>
</dbReference>
<reference evidence="1 2" key="1">
    <citation type="journal article" date="2016" name="Microbes Environ.">
        <title>Phylogenetically diverse aerobic anoxygenic phototrophic bacteria isolated from epilithic biofilms in Tama river, Japan.</title>
        <authorList>
            <person name="Hirose S."/>
            <person name="Matsuura K."/>
            <person name="Haruta S."/>
        </authorList>
    </citation>
    <scope>NUCLEOTIDE SEQUENCE [LARGE SCALE GENOMIC DNA]</scope>
    <source>
        <strain evidence="1 2">S08</strain>
    </source>
</reference>
<proteinExistence type="predicted"/>
<keyword evidence="2" id="KW-1185">Reference proteome</keyword>
<evidence type="ECO:0000313" key="1">
    <source>
        <dbReference type="EMBL" id="BDG74957.1"/>
    </source>
</evidence>
<organism evidence="1 2">
    <name type="scientific">Roseomonas fluvialis</name>
    <dbReference type="NCBI Taxonomy" id="1750527"/>
    <lineage>
        <taxon>Bacteria</taxon>
        <taxon>Pseudomonadati</taxon>
        <taxon>Pseudomonadota</taxon>
        <taxon>Alphaproteobacteria</taxon>
        <taxon>Acetobacterales</taxon>
        <taxon>Roseomonadaceae</taxon>
        <taxon>Roseomonas</taxon>
    </lineage>
</organism>
<protein>
    <submittedName>
        <fullName evidence="1">Uncharacterized protein</fullName>
    </submittedName>
</protein>